<evidence type="ECO:0000259" key="18">
    <source>
        <dbReference type="PROSITE" id="PS50011"/>
    </source>
</evidence>
<evidence type="ECO:0000256" key="13">
    <source>
        <dbReference type="ARBA" id="ARBA00047899"/>
    </source>
</evidence>
<keyword evidence="12" id="KW-0675">Receptor</keyword>
<dbReference type="PROSITE" id="PS50927">
    <property type="entry name" value="BULB_LECTIN"/>
    <property type="match status" value="1"/>
</dbReference>
<keyword evidence="10 16" id="KW-0472">Membrane</keyword>
<dbReference type="InterPro" id="IPR008271">
    <property type="entry name" value="Ser/Thr_kinase_AS"/>
</dbReference>
<dbReference type="InterPro" id="IPR036426">
    <property type="entry name" value="Bulb-type_lectin_dom_sf"/>
</dbReference>
<dbReference type="PROSITE" id="PS50948">
    <property type="entry name" value="PAN"/>
    <property type="match status" value="2"/>
</dbReference>
<dbReference type="EC" id="2.7.11.1" evidence="2"/>
<evidence type="ECO:0000256" key="1">
    <source>
        <dbReference type="ARBA" id="ARBA00004479"/>
    </source>
</evidence>
<dbReference type="InterPro" id="IPR000719">
    <property type="entry name" value="Prot_kinase_dom"/>
</dbReference>
<dbReference type="Gene3D" id="2.90.10.10">
    <property type="entry name" value="Bulb-type lectin domain"/>
    <property type="match status" value="1"/>
</dbReference>
<dbReference type="SMART" id="SM00220">
    <property type="entry name" value="S_TKc"/>
    <property type="match status" value="2"/>
</dbReference>
<evidence type="ECO:0000256" key="16">
    <source>
        <dbReference type="SAM" id="Phobius"/>
    </source>
</evidence>
<feature type="transmembrane region" description="Helical" evidence="16">
    <location>
        <begin position="1344"/>
        <end position="1366"/>
    </location>
</feature>
<keyword evidence="8 15" id="KW-0067">ATP-binding</keyword>
<dbReference type="SUPFAM" id="SSF56112">
    <property type="entry name" value="Protein kinase-like (PK-like)"/>
    <property type="match status" value="3"/>
</dbReference>
<dbReference type="HOGENOM" id="CLU_000288_178_5_1"/>
<feature type="domain" description="Protein kinase" evidence="18">
    <location>
        <begin position="1401"/>
        <end position="1675"/>
    </location>
</feature>
<dbReference type="InterPro" id="IPR001480">
    <property type="entry name" value="Bulb-type_lectin_dom"/>
</dbReference>
<dbReference type="SUPFAM" id="SSF51110">
    <property type="entry name" value="alpha-D-mannose-specific plant lectins"/>
    <property type="match status" value="2"/>
</dbReference>
<dbReference type="Pfam" id="PF01453">
    <property type="entry name" value="B_lectin"/>
    <property type="match status" value="2"/>
</dbReference>
<keyword evidence="5 17" id="KW-0732">Signal</keyword>
<evidence type="ECO:0000256" key="6">
    <source>
        <dbReference type="ARBA" id="ARBA00022741"/>
    </source>
</evidence>
<evidence type="ECO:0000256" key="17">
    <source>
        <dbReference type="SAM" id="SignalP"/>
    </source>
</evidence>
<keyword evidence="9 16" id="KW-1133">Transmembrane helix</keyword>
<evidence type="ECO:0000259" key="19">
    <source>
        <dbReference type="PROSITE" id="PS50927"/>
    </source>
</evidence>
<feature type="domain" description="Bulb-type lectin" evidence="19">
    <location>
        <begin position="24"/>
        <end position="154"/>
    </location>
</feature>
<dbReference type="GO" id="GO:0016020">
    <property type="term" value="C:membrane"/>
    <property type="evidence" value="ECO:0007669"/>
    <property type="project" value="UniProtKB-SubCell"/>
</dbReference>
<comment type="catalytic activity">
    <reaction evidence="13">
        <text>L-threonyl-[protein] + ATP = O-phospho-L-threonyl-[protein] + ADP + H(+)</text>
        <dbReference type="Rhea" id="RHEA:46608"/>
        <dbReference type="Rhea" id="RHEA-COMP:11060"/>
        <dbReference type="Rhea" id="RHEA-COMP:11605"/>
        <dbReference type="ChEBI" id="CHEBI:15378"/>
        <dbReference type="ChEBI" id="CHEBI:30013"/>
        <dbReference type="ChEBI" id="CHEBI:30616"/>
        <dbReference type="ChEBI" id="CHEBI:61977"/>
        <dbReference type="ChEBI" id="CHEBI:456216"/>
        <dbReference type="EC" id="2.7.11.1"/>
    </reaction>
</comment>
<dbReference type="FunFam" id="3.30.200.20:FF:000178">
    <property type="entry name" value="serine/threonine-protein kinase PBS1-like"/>
    <property type="match status" value="1"/>
</dbReference>
<dbReference type="Pfam" id="PF08276">
    <property type="entry name" value="PAN_2"/>
    <property type="match status" value="2"/>
</dbReference>
<feature type="domain" description="Apple" evidence="20">
    <location>
        <begin position="1242"/>
        <end position="1314"/>
    </location>
</feature>
<evidence type="ECO:0000256" key="9">
    <source>
        <dbReference type="ARBA" id="ARBA00022989"/>
    </source>
</evidence>
<feature type="transmembrane region" description="Helical" evidence="16">
    <location>
        <begin position="776"/>
        <end position="799"/>
    </location>
</feature>
<keyword evidence="11" id="KW-1015">Disulfide bond</keyword>
<feature type="domain" description="Apple" evidence="20">
    <location>
        <begin position="351"/>
        <end position="434"/>
    </location>
</feature>
<dbReference type="Gramene" id="OGLUM04G12070.1">
    <property type="protein sequence ID" value="OGLUM04G12070.1"/>
    <property type="gene ID" value="OGLUM04G12070"/>
</dbReference>
<feature type="binding site" evidence="15">
    <location>
        <position position="514"/>
    </location>
    <ligand>
        <name>ATP</name>
        <dbReference type="ChEBI" id="CHEBI:30616"/>
    </ligand>
</feature>
<sequence length="1718" mass="188711">MTILLVILGLHLCSLHLPAISAAADTLSPGQSIAGDDRLVSSNGKFALGFFNTGSKSSGNDTLSYWYLGIWFNKVPNKTHVWIANRGSPVTDATSSHLTISPDGNLAIVSRADSSIVWSSQANITSNNTVAVLLDSGNLVLQSSSNSSHILWESFDHPTDVFLPGAKIGLNKITGLNRRIFSRRDLVDQAPSVYSMEFGPKGGYQLVWNSSVEYWSSGEWNGRYFSRIPEMVVKSPHYTPFIFQIEFVNNDQEVYFTYRIHDETIPLYTVLEVTGQRKALAWLNDTQGWQAVFTHPNDQCEVAATCGPFTICNDNTFPSCSCMEGFSIESPDSWELGDRTGGCRRNIPLDCVSSKSDIFNAIPATRLPYNAHAVESVTTAGECESICLGKCSCTAYSFGNYSGCSIWHGKLVNVKQQTDDSTSANGETLHIRLAARELQARKSNKGLVVGVVVSASLSALGILTLVLLLIMNRRHRKKLHCQALNNIYAEQIGAGGFGSVFKGLLNGSTAIAVKRLVSYCQVEKQFRAEVSSIGVIHHTNLVKLIGFSCKGDERLLVYEYMSNGSLDTHLFRSNNSVTLNWSTRYQIALGVARGLAYLHESCRDCIIHCDIKPQNILLDDSFVPKIADFGMAKLLGRDFSRVMTTARGTIGYLAPEWFSGVAVTPKVDVYAYGMVLLEIISGKMNSHRESNSYADHIVCFPLEVAHKLLEGDVLSLVDGKLNGDVNVEEAERACKLACWCIQENELDRPTMGKVVQILEGLLELDLPPMPRLLQSILALTMSLLIFMVLLFSLCIPASAAMTDTISVGNALARKDKLVSKNGSRVLTTVRGTAGYLAPEWISGVPITPKVDVYSYGMVLLEIISGRRNSRTSCSCGGDHDVYFPVLVARKLLDGDMGGLVDYRLDGEIDIKEAEIACKVACWCIQDNEFNRPTMGGVVQILEGLVEINMPPMPRLLEAIAAGSSNLTCSSASFEVKSSDHLSYSFTMALLIFIVLLFSLCIPASSATTDTISAGQTLAKDDKLVSKNGSNGNLILTNPSNSSEVFWESFDYPTDTFFPGAKLGWNKITGLNRRIISKKNLVDPATCMYCEELDPTGVNQVFLALVNSSTPYWSSGAWNGEYLSSIPEMASHNFFIPSFVNNDQEKYFTYNLANENIVSRQILDVGGQSKTFLWLEGSKDWVMVNAQPKAQCDVYAICGPFTVCTDNELPNCNCIKGFTITSLEDWVLEDRTGGCSRNTPIDCISNKTITRSSDKFYSMPCVRLPPNAQNVGSVDSSSECAQVCLNNCSCTAYSFSNGGCSVWHNELLNIRKNQCTGNSNTDGETFHIRLAAQELYSQDVNKRGMVIGVLSACFALFGLLLVILLLVKWRNKTKLSGGTRKDYQFCNGIIAFGYIDLQRATNNFTEKLGGGSFGSVFKGFLSDSTVVAVKRLDHACQGEKEFRAEVSSIGIIQHINLVKLIGFCCEGGRRLLVYEHMPNRSLDHQLFQTNTTLTWNIRYEIAIGIARGLAYLHENCQDCIIHCDIKPENILLDDSFSPKIADFGMAKLLGRDFSRVLTTTRGTAGYLAPEWISGVPITTKVDVYSYGMVLLEIISGKRNSYASCPCGGNHDVYFPVLVACKLLDGDMGGLVDYRLHGGIDKKEAEKAFKVACWCIQDDEFRRPTMGGVVQILEGLVEVDMPPMPRRLQAIAGSSNSTCSLVFSRIHTLKPQLASSVILY</sequence>
<dbReference type="InterPro" id="IPR017441">
    <property type="entry name" value="Protein_kinase_ATP_BS"/>
</dbReference>
<dbReference type="STRING" id="40148.A0A0D9ZKN7"/>
<keyword evidence="6 15" id="KW-0547">Nucleotide-binding</keyword>
<protein>
    <recommendedName>
        <fullName evidence="2">non-specific serine/threonine protein kinase</fullName>
        <ecNumber evidence="2">2.7.11.1</ecNumber>
    </recommendedName>
</protein>
<evidence type="ECO:0000256" key="3">
    <source>
        <dbReference type="ARBA" id="ARBA00022679"/>
    </source>
</evidence>
<dbReference type="CDD" id="cd00028">
    <property type="entry name" value="B_lectin"/>
    <property type="match status" value="1"/>
</dbReference>
<evidence type="ECO:0000256" key="2">
    <source>
        <dbReference type="ARBA" id="ARBA00012513"/>
    </source>
</evidence>
<evidence type="ECO:0000256" key="10">
    <source>
        <dbReference type="ARBA" id="ARBA00023136"/>
    </source>
</evidence>
<feature type="binding site" evidence="15">
    <location>
        <position position="1429"/>
    </location>
    <ligand>
        <name>ATP</name>
        <dbReference type="ChEBI" id="CHEBI:30616"/>
    </ligand>
</feature>
<dbReference type="CDD" id="cd01098">
    <property type="entry name" value="PAN_AP_plant"/>
    <property type="match status" value="2"/>
</dbReference>
<dbReference type="SMART" id="SM00108">
    <property type="entry name" value="B_lectin"/>
    <property type="match status" value="1"/>
</dbReference>
<comment type="subcellular location">
    <subcellularLocation>
        <location evidence="1">Membrane</location>
        <topology evidence="1">Single-pass type I membrane protein</topology>
    </subcellularLocation>
</comment>
<dbReference type="GO" id="GO:0004674">
    <property type="term" value="F:protein serine/threonine kinase activity"/>
    <property type="evidence" value="ECO:0007669"/>
    <property type="project" value="UniProtKB-EC"/>
</dbReference>
<evidence type="ECO:0000256" key="7">
    <source>
        <dbReference type="ARBA" id="ARBA00022777"/>
    </source>
</evidence>
<dbReference type="EnsemblPlants" id="OGLUM04G12070.1">
    <property type="protein sequence ID" value="OGLUM04G12070.1"/>
    <property type="gene ID" value="OGLUM04G12070"/>
</dbReference>
<keyword evidence="7" id="KW-0418">Kinase</keyword>
<evidence type="ECO:0000256" key="4">
    <source>
        <dbReference type="ARBA" id="ARBA00022692"/>
    </source>
</evidence>
<dbReference type="PROSITE" id="PS00107">
    <property type="entry name" value="PROTEIN_KINASE_ATP"/>
    <property type="match status" value="2"/>
</dbReference>
<dbReference type="FunFam" id="1.10.510.10:FF:000227">
    <property type="entry name" value="Serine/threonine-protein kinase"/>
    <property type="match status" value="2"/>
</dbReference>
<dbReference type="InterPro" id="IPR000858">
    <property type="entry name" value="S_locus_glycoprot_dom"/>
</dbReference>
<dbReference type="PROSITE" id="PS00108">
    <property type="entry name" value="PROTEIN_KINASE_ST"/>
    <property type="match status" value="2"/>
</dbReference>
<evidence type="ECO:0000313" key="22">
    <source>
        <dbReference type="Proteomes" id="UP000026961"/>
    </source>
</evidence>
<dbReference type="PANTHER" id="PTHR47974:SF19">
    <property type="entry name" value="RECEPTOR-LIKE SERINE_THREONINE-PROTEIN KINASE"/>
    <property type="match status" value="1"/>
</dbReference>
<name>A0A0D9ZKN7_9ORYZ</name>
<dbReference type="GO" id="GO:0051707">
    <property type="term" value="P:response to other organism"/>
    <property type="evidence" value="ECO:0007669"/>
    <property type="project" value="UniProtKB-ARBA"/>
</dbReference>
<dbReference type="InterPro" id="IPR003609">
    <property type="entry name" value="Pan_app"/>
</dbReference>
<dbReference type="InterPro" id="IPR011009">
    <property type="entry name" value="Kinase-like_dom_sf"/>
</dbReference>
<dbReference type="Proteomes" id="UP000026961">
    <property type="component" value="Chromosome 4"/>
</dbReference>
<dbReference type="Pfam" id="PF00954">
    <property type="entry name" value="S_locus_glycop"/>
    <property type="match status" value="2"/>
</dbReference>
<dbReference type="Pfam" id="PF00069">
    <property type="entry name" value="Pkinase"/>
    <property type="match status" value="3"/>
</dbReference>
<dbReference type="PROSITE" id="PS50011">
    <property type="entry name" value="PROTEIN_KINASE_DOM"/>
    <property type="match status" value="2"/>
</dbReference>
<comment type="catalytic activity">
    <reaction evidence="14">
        <text>L-seryl-[protein] + ATP = O-phospho-L-seryl-[protein] + ADP + H(+)</text>
        <dbReference type="Rhea" id="RHEA:17989"/>
        <dbReference type="Rhea" id="RHEA-COMP:9863"/>
        <dbReference type="Rhea" id="RHEA-COMP:11604"/>
        <dbReference type="ChEBI" id="CHEBI:15378"/>
        <dbReference type="ChEBI" id="CHEBI:29999"/>
        <dbReference type="ChEBI" id="CHEBI:30616"/>
        <dbReference type="ChEBI" id="CHEBI:83421"/>
        <dbReference type="ChEBI" id="CHEBI:456216"/>
        <dbReference type="EC" id="2.7.11.1"/>
    </reaction>
</comment>
<evidence type="ECO:0000313" key="21">
    <source>
        <dbReference type="EnsemblPlants" id="OGLUM04G12070.1"/>
    </source>
</evidence>
<dbReference type="FunFam" id="2.90.10.10:FF:000002">
    <property type="entry name" value="Serine/threonine-protein kinase"/>
    <property type="match status" value="1"/>
</dbReference>
<evidence type="ECO:0000259" key="20">
    <source>
        <dbReference type="PROSITE" id="PS50948"/>
    </source>
</evidence>
<dbReference type="Gene3D" id="1.10.510.10">
    <property type="entry name" value="Transferase(Phosphotransferase) domain 1"/>
    <property type="match status" value="3"/>
</dbReference>
<reference evidence="21" key="2">
    <citation type="submission" date="2018-05" db="EMBL/GenBank/DDBJ databases">
        <title>OgluRS3 (Oryza glumaepatula Reference Sequence Version 3).</title>
        <authorList>
            <person name="Zhang J."/>
            <person name="Kudrna D."/>
            <person name="Lee S."/>
            <person name="Talag J."/>
            <person name="Welchert J."/>
            <person name="Wing R.A."/>
        </authorList>
    </citation>
    <scope>NUCLEOTIDE SEQUENCE [LARGE SCALE GENOMIC DNA]</scope>
</reference>
<dbReference type="eggNOG" id="ENOG502QUMK">
    <property type="taxonomic scope" value="Eukaryota"/>
</dbReference>
<dbReference type="GO" id="GO:0005524">
    <property type="term" value="F:ATP binding"/>
    <property type="evidence" value="ECO:0007669"/>
    <property type="project" value="UniProtKB-UniRule"/>
</dbReference>
<evidence type="ECO:0000256" key="12">
    <source>
        <dbReference type="ARBA" id="ARBA00023170"/>
    </source>
</evidence>
<dbReference type="SMART" id="SM00473">
    <property type="entry name" value="PAN_AP"/>
    <property type="match status" value="2"/>
</dbReference>
<feature type="domain" description="Protein kinase" evidence="18">
    <location>
        <begin position="486"/>
        <end position="762"/>
    </location>
</feature>
<evidence type="ECO:0000256" key="14">
    <source>
        <dbReference type="ARBA" id="ARBA00048679"/>
    </source>
</evidence>
<evidence type="ECO:0000256" key="15">
    <source>
        <dbReference type="PROSITE-ProRule" id="PRU10141"/>
    </source>
</evidence>
<dbReference type="CDD" id="cd14066">
    <property type="entry name" value="STKc_IRAK"/>
    <property type="match status" value="2"/>
</dbReference>
<organism evidence="21">
    <name type="scientific">Oryza glumipatula</name>
    <dbReference type="NCBI Taxonomy" id="40148"/>
    <lineage>
        <taxon>Eukaryota</taxon>
        <taxon>Viridiplantae</taxon>
        <taxon>Streptophyta</taxon>
        <taxon>Embryophyta</taxon>
        <taxon>Tracheophyta</taxon>
        <taxon>Spermatophyta</taxon>
        <taxon>Magnoliopsida</taxon>
        <taxon>Liliopsida</taxon>
        <taxon>Poales</taxon>
        <taxon>Poaceae</taxon>
        <taxon>BOP clade</taxon>
        <taxon>Oryzoideae</taxon>
        <taxon>Oryzeae</taxon>
        <taxon>Oryzinae</taxon>
        <taxon>Oryza</taxon>
    </lineage>
</organism>
<accession>A0A0D9ZKN7</accession>
<evidence type="ECO:0000256" key="11">
    <source>
        <dbReference type="ARBA" id="ARBA00023157"/>
    </source>
</evidence>
<feature type="signal peptide" evidence="17">
    <location>
        <begin position="1"/>
        <end position="23"/>
    </location>
</feature>
<dbReference type="PANTHER" id="PTHR47974">
    <property type="entry name" value="OS07G0415500 PROTEIN"/>
    <property type="match status" value="1"/>
</dbReference>
<feature type="chain" id="PRO_5002352340" description="non-specific serine/threonine protein kinase" evidence="17">
    <location>
        <begin position="24"/>
        <end position="1718"/>
    </location>
</feature>
<feature type="transmembrane region" description="Helical" evidence="16">
    <location>
        <begin position="447"/>
        <end position="470"/>
    </location>
</feature>
<keyword evidence="4 16" id="KW-0812">Transmembrane</keyword>
<dbReference type="Gene3D" id="3.30.200.20">
    <property type="entry name" value="Phosphorylase Kinase, domain 1"/>
    <property type="match status" value="2"/>
</dbReference>
<evidence type="ECO:0000256" key="5">
    <source>
        <dbReference type="ARBA" id="ARBA00022729"/>
    </source>
</evidence>
<proteinExistence type="predicted"/>
<dbReference type="GO" id="GO:0048544">
    <property type="term" value="P:recognition of pollen"/>
    <property type="evidence" value="ECO:0007669"/>
    <property type="project" value="InterPro"/>
</dbReference>
<reference evidence="21" key="1">
    <citation type="submission" date="2015-04" db="UniProtKB">
        <authorList>
            <consortium name="EnsemblPlants"/>
        </authorList>
    </citation>
    <scope>IDENTIFICATION</scope>
</reference>
<evidence type="ECO:0000256" key="8">
    <source>
        <dbReference type="ARBA" id="ARBA00022840"/>
    </source>
</evidence>
<feature type="transmembrane region" description="Helical" evidence="16">
    <location>
        <begin position="981"/>
        <end position="1001"/>
    </location>
</feature>
<keyword evidence="22" id="KW-1185">Reference proteome</keyword>
<keyword evidence="3" id="KW-0808">Transferase</keyword>